<name>A0A7G9RZE9_9FIRM</name>
<evidence type="ECO:0000313" key="5">
    <source>
        <dbReference type="EMBL" id="QNN60974.1"/>
    </source>
</evidence>
<keyword evidence="6" id="KW-1185">Reference proteome</keyword>
<dbReference type="InterPro" id="IPR018356">
    <property type="entry name" value="Tscrpt_reg_HTH_DeoR_CS"/>
</dbReference>
<dbReference type="PROSITE" id="PS51000">
    <property type="entry name" value="HTH_DEOR_2"/>
    <property type="match status" value="1"/>
</dbReference>
<dbReference type="InterPro" id="IPR014036">
    <property type="entry name" value="DeoR-like_C"/>
</dbReference>
<dbReference type="SUPFAM" id="SSF100950">
    <property type="entry name" value="NagB/RpiA/CoA transferase-like"/>
    <property type="match status" value="1"/>
</dbReference>
<dbReference type="PANTHER" id="PTHR30363:SF44">
    <property type="entry name" value="AGA OPERON TRANSCRIPTIONAL REPRESSOR-RELATED"/>
    <property type="match status" value="1"/>
</dbReference>
<dbReference type="InterPro" id="IPR036390">
    <property type="entry name" value="WH_DNA-bd_sf"/>
</dbReference>
<gene>
    <name evidence="5" type="ORF">H9L01_00970</name>
</gene>
<dbReference type="EMBL" id="CP060715">
    <property type="protein sequence ID" value="QNN60974.1"/>
    <property type="molecule type" value="Genomic_DNA"/>
</dbReference>
<evidence type="ECO:0000259" key="4">
    <source>
        <dbReference type="PROSITE" id="PS51000"/>
    </source>
</evidence>
<keyword evidence="1" id="KW-0805">Transcription regulation</keyword>
<dbReference type="SMART" id="SM01134">
    <property type="entry name" value="DeoRC"/>
    <property type="match status" value="1"/>
</dbReference>
<dbReference type="InterPro" id="IPR001034">
    <property type="entry name" value="DeoR_HTH"/>
</dbReference>
<dbReference type="SMART" id="SM00420">
    <property type="entry name" value="HTH_DEOR"/>
    <property type="match status" value="1"/>
</dbReference>
<evidence type="ECO:0000256" key="3">
    <source>
        <dbReference type="ARBA" id="ARBA00023163"/>
    </source>
</evidence>
<dbReference type="KEGG" id="eio:H9L01_00970"/>
<organism evidence="5 6">
    <name type="scientific">Erysipelothrix inopinata</name>
    <dbReference type="NCBI Taxonomy" id="225084"/>
    <lineage>
        <taxon>Bacteria</taxon>
        <taxon>Bacillati</taxon>
        <taxon>Bacillota</taxon>
        <taxon>Erysipelotrichia</taxon>
        <taxon>Erysipelotrichales</taxon>
        <taxon>Erysipelotrichaceae</taxon>
        <taxon>Erysipelothrix</taxon>
    </lineage>
</organism>
<dbReference type="InterPro" id="IPR036388">
    <property type="entry name" value="WH-like_DNA-bd_sf"/>
</dbReference>
<protein>
    <submittedName>
        <fullName evidence="5">DeoR/GlpR transcriptional regulator</fullName>
    </submittedName>
</protein>
<dbReference type="RefSeq" id="WP_187534094.1">
    <property type="nucleotide sequence ID" value="NZ_CBCSHU010000017.1"/>
</dbReference>
<dbReference type="GO" id="GO:0003677">
    <property type="term" value="F:DNA binding"/>
    <property type="evidence" value="ECO:0007669"/>
    <property type="project" value="UniProtKB-KW"/>
</dbReference>
<evidence type="ECO:0000256" key="2">
    <source>
        <dbReference type="ARBA" id="ARBA00023125"/>
    </source>
</evidence>
<dbReference type="PROSITE" id="PS00894">
    <property type="entry name" value="HTH_DEOR_1"/>
    <property type="match status" value="1"/>
</dbReference>
<proteinExistence type="predicted"/>
<dbReference type="AlphaFoldDB" id="A0A7G9RZE9"/>
<feature type="domain" description="HTH deoR-type" evidence="4">
    <location>
        <begin position="3"/>
        <end position="58"/>
    </location>
</feature>
<evidence type="ECO:0000256" key="1">
    <source>
        <dbReference type="ARBA" id="ARBA00023015"/>
    </source>
</evidence>
<dbReference type="PRINTS" id="PR00037">
    <property type="entry name" value="HTHLACR"/>
</dbReference>
<keyword evidence="3" id="KW-0804">Transcription</keyword>
<dbReference type="SUPFAM" id="SSF46785">
    <property type="entry name" value="Winged helix' DNA-binding domain"/>
    <property type="match status" value="1"/>
</dbReference>
<dbReference type="PANTHER" id="PTHR30363">
    <property type="entry name" value="HTH-TYPE TRANSCRIPTIONAL REGULATOR SRLR-RELATED"/>
    <property type="match status" value="1"/>
</dbReference>
<accession>A0A7G9RZE9</accession>
<dbReference type="Pfam" id="PF00455">
    <property type="entry name" value="DeoRC"/>
    <property type="match status" value="1"/>
</dbReference>
<dbReference type="GO" id="GO:0003700">
    <property type="term" value="F:DNA-binding transcription factor activity"/>
    <property type="evidence" value="ECO:0007669"/>
    <property type="project" value="InterPro"/>
</dbReference>
<sequence>MLQITRREKIKEILLEQKIVQVAELSALLSVSEETIRRDLAELEKEGFAEKKHGGAVLANRVQSYVDNNVLKNIFKKNKAIIASRARTLINEGDCIYLDSSTTSLQIAEAISDMHLIVVTNSIDIANYLSQYDNIRLTLIGGNFYPQNRCFVGRQAIRTLKDFNFDKSFISCRSIDMKVGCTDVSDAIVDIHSLVLTQSKMKVIVADHSKFNKISFISLFDLERIDCIVTDQELSEEWRSFCVEKGIRYLDHDEDVD</sequence>
<keyword evidence="2" id="KW-0238">DNA-binding</keyword>
<evidence type="ECO:0000313" key="6">
    <source>
        <dbReference type="Proteomes" id="UP000515928"/>
    </source>
</evidence>
<dbReference type="Gene3D" id="3.40.50.1360">
    <property type="match status" value="1"/>
</dbReference>
<dbReference type="Proteomes" id="UP000515928">
    <property type="component" value="Chromosome"/>
</dbReference>
<dbReference type="InterPro" id="IPR050313">
    <property type="entry name" value="Carb_Metab_HTH_regulators"/>
</dbReference>
<dbReference type="Gene3D" id="1.10.10.10">
    <property type="entry name" value="Winged helix-like DNA-binding domain superfamily/Winged helix DNA-binding domain"/>
    <property type="match status" value="1"/>
</dbReference>
<dbReference type="Pfam" id="PF08220">
    <property type="entry name" value="HTH_DeoR"/>
    <property type="match status" value="1"/>
</dbReference>
<dbReference type="InterPro" id="IPR037171">
    <property type="entry name" value="NagB/RpiA_transferase-like"/>
</dbReference>
<reference evidence="5 6" key="1">
    <citation type="submission" date="2020-08" db="EMBL/GenBank/DDBJ databases">
        <title>Genome sequence of Erysipelothrix inopinata DSM 15511T.</title>
        <authorList>
            <person name="Hyun D.-W."/>
            <person name="Bae J.-W."/>
        </authorList>
    </citation>
    <scope>NUCLEOTIDE SEQUENCE [LARGE SCALE GENOMIC DNA]</scope>
    <source>
        <strain evidence="5 6">DSM 15511</strain>
    </source>
</reference>